<dbReference type="InterPro" id="IPR019775">
    <property type="entry name" value="WD40_repeat_CS"/>
</dbReference>
<dbReference type="InterPro" id="IPR036322">
    <property type="entry name" value="WD40_repeat_dom_sf"/>
</dbReference>
<evidence type="ECO:0000256" key="3">
    <source>
        <dbReference type="ARBA" id="ARBA00022574"/>
    </source>
</evidence>
<feature type="repeat" description="WD" evidence="7">
    <location>
        <begin position="151"/>
        <end position="192"/>
    </location>
</feature>
<comment type="subcellular location">
    <subcellularLocation>
        <location evidence="1">Cytoplasm</location>
    </subcellularLocation>
</comment>
<keyword evidence="3 7" id="KW-0853">WD repeat</keyword>
<keyword evidence="4" id="KW-0677">Repeat</keyword>
<evidence type="ECO:0000313" key="10">
    <source>
        <dbReference type="Proteomes" id="UP000789390"/>
    </source>
</evidence>
<evidence type="ECO:0000256" key="1">
    <source>
        <dbReference type="ARBA" id="ARBA00004496"/>
    </source>
</evidence>
<comment type="function">
    <text evidence="5">Plays a role in angiogenesis and cell migration. In smooth muscle cell migration, may act through the RhoA pathway.</text>
</comment>
<dbReference type="InterPro" id="IPR015943">
    <property type="entry name" value="WD40/YVTN_repeat-like_dom_sf"/>
</dbReference>
<dbReference type="Pfam" id="PF00400">
    <property type="entry name" value="WD40"/>
    <property type="match status" value="5"/>
</dbReference>
<keyword evidence="2" id="KW-0963">Cytoplasm</keyword>
<name>A0A8J2RP81_9CRUS</name>
<feature type="repeat" description="WD" evidence="7">
    <location>
        <begin position="412"/>
        <end position="449"/>
    </location>
</feature>
<sequence>MATCISTGIRFSSACSTCLEYFVNIVDSSVRETMGETNTPPVSPRDQEPDSEEEIVGTQNEDEDFEVIEVYEEDIENEEGAEEEGGENEAEGEGMDETDVPDDAILTFKQHSGSVFCCSFEPKESKLVVSGGEDDKAYVWNITDGQVVFECSNHQDSVTSALFSHDGCYVATADMSGFIQVWKVATKSVVWTFETGDLNWLDWHPASHILFAGTVAGDTWMWKIPSGDCKTLPGHGERNECGKILPDGRRIAIGYVDGSVKIFDLKTLAVLQHSNGGQTHTNAVSSIDCHRDNNLIVSGSLDSTAKLYNSQTGKLLCTLSCVGVGSSEEESSVEAVSFCPETSVSLVVTGTLNGKISFWDIPTQIERQSYDQSAGVVKFVWHPKHPYLLFSAGLDGVIRLIDSRSGTLVREYTGHTANILDISISFDGYHLVTSSDDQTCRVFEVNVDH</sequence>
<feature type="compositionally biased region" description="Acidic residues" evidence="8">
    <location>
        <begin position="49"/>
        <end position="99"/>
    </location>
</feature>
<dbReference type="Proteomes" id="UP000789390">
    <property type="component" value="Unassembled WGS sequence"/>
</dbReference>
<dbReference type="OrthoDB" id="10261640at2759"/>
<dbReference type="EMBL" id="CAKKLH010000179">
    <property type="protein sequence ID" value="CAH0105259.1"/>
    <property type="molecule type" value="Genomic_DNA"/>
</dbReference>
<dbReference type="PANTHER" id="PTHR19857">
    <property type="entry name" value="MITOCHONDRIAL DIVISION PROTEIN 1-RELATED"/>
    <property type="match status" value="1"/>
</dbReference>
<gene>
    <name evidence="9" type="ORF">DGAL_LOCUS8279</name>
</gene>
<protein>
    <recommendedName>
        <fullName evidence="6">Angio-associated migratory cell protein</fullName>
    </recommendedName>
</protein>
<feature type="repeat" description="WD" evidence="7">
    <location>
        <begin position="108"/>
        <end position="150"/>
    </location>
</feature>
<comment type="caution">
    <text evidence="9">The sequence shown here is derived from an EMBL/GenBank/DDBJ whole genome shotgun (WGS) entry which is preliminary data.</text>
</comment>
<proteinExistence type="predicted"/>
<keyword evidence="10" id="KW-1185">Reference proteome</keyword>
<dbReference type="Gene3D" id="2.130.10.10">
    <property type="entry name" value="YVTN repeat-like/Quinoprotein amine dehydrogenase"/>
    <property type="match status" value="1"/>
</dbReference>
<dbReference type="InterPro" id="IPR051179">
    <property type="entry name" value="WD_repeat_multifunction"/>
</dbReference>
<dbReference type="FunFam" id="2.130.10.10:FF:000074">
    <property type="entry name" value="Angio-associated migratory cell protein-like protein"/>
    <property type="match status" value="1"/>
</dbReference>
<dbReference type="GO" id="GO:0005737">
    <property type="term" value="C:cytoplasm"/>
    <property type="evidence" value="ECO:0007669"/>
    <property type="project" value="UniProtKB-SubCell"/>
</dbReference>
<organism evidence="9 10">
    <name type="scientific">Daphnia galeata</name>
    <dbReference type="NCBI Taxonomy" id="27404"/>
    <lineage>
        <taxon>Eukaryota</taxon>
        <taxon>Metazoa</taxon>
        <taxon>Ecdysozoa</taxon>
        <taxon>Arthropoda</taxon>
        <taxon>Crustacea</taxon>
        <taxon>Branchiopoda</taxon>
        <taxon>Diplostraca</taxon>
        <taxon>Cladocera</taxon>
        <taxon>Anomopoda</taxon>
        <taxon>Daphniidae</taxon>
        <taxon>Daphnia</taxon>
    </lineage>
</organism>
<feature type="region of interest" description="Disordered" evidence="8">
    <location>
        <begin position="32"/>
        <end position="99"/>
    </location>
</feature>
<dbReference type="PROSITE" id="PS50294">
    <property type="entry name" value="WD_REPEATS_REGION"/>
    <property type="match status" value="2"/>
</dbReference>
<evidence type="ECO:0000256" key="5">
    <source>
        <dbReference type="ARBA" id="ARBA00059273"/>
    </source>
</evidence>
<dbReference type="SUPFAM" id="SSF50978">
    <property type="entry name" value="WD40 repeat-like"/>
    <property type="match status" value="1"/>
</dbReference>
<dbReference type="InterPro" id="IPR001680">
    <property type="entry name" value="WD40_rpt"/>
</dbReference>
<evidence type="ECO:0000256" key="6">
    <source>
        <dbReference type="ARBA" id="ARBA00072425"/>
    </source>
</evidence>
<feature type="repeat" description="WD" evidence="7">
    <location>
        <begin position="326"/>
        <end position="369"/>
    </location>
</feature>
<dbReference type="SMART" id="SM00320">
    <property type="entry name" value="WD40"/>
    <property type="match status" value="8"/>
</dbReference>
<evidence type="ECO:0000256" key="4">
    <source>
        <dbReference type="ARBA" id="ARBA00022737"/>
    </source>
</evidence>
<dbReference type="PANTHER" id="PTHR19857:SF8">
    <property type="entry name" value="ANGIO-ASSOCIATED MIGRATORY CELL PROTEIN"/>
    <property type="match status" value="1"/>
</dbReference>
<dbReference type="AlphaFoldDB" id="A0A8J2RP81"/>
<reference evidence="9" key="1">
    <citation type="submission" date="2021-11" db="EMBL/GenBank/DDBJ databases">
        <authorList>
            <person name="Schell T."/>
        </authorList>
    </citation>
    <scope>NUCLEOTIDE SEQUENCE</scope>
    <source>
        <strain evidence="9">M5</strain>
    </source>
</reference>
<evidence type="ECO:0000313" key="9">
    <source>
        <dbReference type="EMBL" id="CAH0105259.1"/>
    </source>
</evidence>
<dbReference type="PROSITE" id="PS50082">
    <property type="entry name" value="WD_REPEATS_2"/>
    <property type="match status" value="5"/>
</dbReference>
<evidence type="ECO:0000256" key="2">
    <source>
        <dbReference type="ARBA" id="ARBA00022490"/>
    </source>
</evidence>
<accession>A0A8J2RP81</accession>
<feature type="repeat" description="WD" evidence="7">
    <location>
        <begin position="277"/>
        <end position="318"/>
    </location>
</feature>
<evidence type="ECO:0000256" key="8">
    <source>
        <dbReference type="SAM" id="MobiDB-lite"/>
    </source>
</evidence>
<evidence type="ECO:0000256" key="7">
    <source>
        <dbReference type="PROSITE-ProRule" id="PRU00221"/>
    </source>
</evidence>
<dbReference type="CDD" id="cd00200">
    <property type="entry name" value="WD40"/>
    <property type="match status" value="1"/>
</dbReference>
<dbReference type="PROSITE" id="PS00678">
    <property type="entry name" value="WD_REPEATS_1"/>
    <property type="match status" value="2"/>
</dbReference>